<evidence type="ECO:0000313" key="3">
    <source>
        <dbReference type="Proteomes" id="UP001152795"/>
    </source>
</evidence>
<dbReference type="Gene3D" id="1.25.40.420">
    <property type="match status" value="1"/>
</dbReference>
<dbReference type="PIRSF" id="PIRSF037037">
    <property type="entry name" value="Kelch-like_protein_gigaxonin"/>
    <property type="match status" value="1"/>
</dbReference>
<keyword evidence="3" id="KW-1185">Reference proteome</keyword>
<evidence type="ECO:0000313" key="2">
    <source>
        <dbReference type="EMBL" id="CAB3993450.1"/>
    </source>
</evidence>
<dbReference type="Pfam" id="PF07707">
    <property type="entry name" value="BACK"/>
    <property type="match status" value="1"/>
</dbReference>
<evidence type="ECO:0000256" key="1">
    <source>
        <dbReference type="SAM" id="MobiDB-lite"/>
    </source>
</evidence>
<dbReference type="Proteomes" id="UP001152795">
    <property type="component" value="Unassembled WGS sequence"/>
</dbReference>
<dbReference type="PANTHER" id="PTHR45632:SF26">
    <property type="entry name" value="BTB DOMAIN-CONTAINING PROTEIN"/>
    <property type="match status" value="1"/>
</dbReference>
<dbReference type="InterPro" id="IPR011705">
    <property type="entry name" value="BACK"/>
</dbReference>
<dbReference type="InterPro" id="IPR015915">
    <property type="entry name" value="Kelch-typ_b-propeller"/>
</dbReference>
<reference evidence="2" key="1">
    <citation type="submission" date="2020-04" db="EMBL/GenBank/DDBJ databases">
        <authorList>
            <person name="Alioto T."/>
            <person name="Alioto T."/>
            <person name="Gomez Garrido J."/>
        </authorList>
    </citation>
    <scope>NUCLEOTIDE SEQUENCE</scope>
    <source>
        <strain evidence="2">A484AB</strain>
    </source>
</reference>
<organism evidence="2 3">
    <name type="scientific">Paramuricea clavata</name>
    <name type="common">Red gorgonian</name>
    <name type="synonym">Violescent sea-whip</name>
    <dbReference type="NCBI Taxonomy" id="317549"/>
    <lineage>
        <taxon>Eukaryota</taxon>
        <taxon>Metazoa</taxon>
        <taxon>Cnidaria</taxon>
        <taxon>Anthozoa</taxon>
        <taxon>Octocorallia</taxon>
        <taxon>Malacalcyonacea</taxon>
        <taxon>Plexauridae</taxon>
        <taxon>Paramuricea</taxon>
    </lineage>
</organism>
<sequence length="663" mass="73333">MAVLSAKINDLCLKDADASLKESLVCTVPIAQRKLSENVLHLEEHESLLYDVALLCGPNQQRILAHRAVLASKVPNLIEMIESNNNEATILLPDVEASAAEALMNFVYTSKLDLTPDKIWDVLSATETLGINEILNTCQEYIQQNILTDSWLYARQIALEQRSKWLLTTVDSYIYQNFSALLQSTDFLQLPRLQVEIFNKKEDFRNESEGSNEILGLVVDWCKVKLEEEDLLEGLMEHNHLVYLTPDNILKDCKNSDFEDEPDCLTDAQKEYVRQQSDEKQASPSRSPRRARSLSYTYMKDHSRKKALQFPKTSISGSENQFKLLASSAVSDGCCVGIAVIASEVVCISAYYNEQTASCSLSESSDSSSNDDMGLSLIKPMIRGRCSVGVAEVNNKVYAAGGYDRGHCLHLVECYDQETNQWVPTTPLKCPRGRLGLSCLDGKLYAIGGSSGNSELKSGECFDPETRDWSKISDMSICRSNFDVCVLGGKLFAAGGTDGRHALESVEVFDPEKNTWSNIAPMQVGREGVCVEAMNGHLYACGGYSVWHCVDSVERYDPSNNLWSMVTPLNTARRGAAAAVLSEKLYVIGGTDGSNILKSVECYDSVSDTWSYVASMNSCRHNVGVTVINGYIFAVGGFDGVAFLNTSEFYDPKLNKWCGFTQV</sequence>
<dbReference type="SUPFAM" id="SSF54695">
    <property type="entry name" value="POZ domain"/>
    <property type="match status" value="1"/>
</dbReference>
<feature type="compositionally biased region" description="Basic and acidic residues" evidence="1">
    <location>
        <begin position="272"/>
        <end position="281"/>
    </location>
</feature>
<accession>A0A7D9DV29</accession>
<dbReference type="Gene3D" id="2.120.10.80">
    <property type="entry name" value="Kelch-type beta propeller"/>
    <property type="match status" value="2"/>
</dbReference>
<dbReference type="EMBL" id="CACRXK020002263">
    <property type="protein sequence ID" value="CAB3993450.1"/>
    <property type="molecule type" value="Genomic_DNA"/>
</dbReference>
<dbReference type="SUPFAM" id="SSF117281">
    <property type="entry name" value="Kelch motif"/>
    <property type="match status" value="1"/>
</dbReference>
<dbReference type="Pfam" id="PF01344">
    <property type="entry name" value="Kelch_1"/>
    <property type="match status" value="2"/>
</dbReference>
<feature type="region of interest" description="Disordered" evidence="1">
    <location>
        <begin position="272"/>
        <end position="293"/>
    </location>
</feature>
<dbReference type="PROSITE" id="PS50097">
    <property type="entry name" value="BTB"/>
    <property type="match status" value="1"/>
</dbReference>
<name>A0A7D9DV29_PARCT</name>
<comment type="caution">
    <text evidence="2">The sequence shown here is derived from an EMBL/GenBank/DDBJ whole genome shotgun (WGS) entry which is preliminary data.</text>
</comment>
<dbReference type="SMART" id="SM00225">
    <property type="entry name" value="BTB"/>
    <property type="match status" value="1"/>
</dbReference>
<dbReference type="SMART" id="SM00612">
    <property type="entry name" value="Kelch"/>
    <property type="match status" value="6"/>
</dbReference>
<dbReference type="OrthoDB" id="45365at2759"/>
<dbReference type="PANTHER" id="PTHR45632">
    <property type="entry name" value="LD33804P"/>
    <property type="match status" value="1"/>
</dbReference>
<dbReference type="Pfam" id="PF00651">
    <property type="entry name" value="BTB"/>
    <property type="match status" value="1"/>
</dbReference>
<dbReference type="InterPro" id="IPR006652">
    <property type="entry name" value="Kelch_1"/>
</dbReference>
<protein>
    <submittedName>
        <fullName evidence="2">Influenza virus NS1A-binding homolog</fullName>
    </submittedName>
</protein>
<dbReference type="Pfam" id="PF24681">
    <property type="entry name" value="Kelch_KLHDC2_KLHL20_DRC7"/>
    <property type="match status" value="1"/>
</dbReference>
<dbReference type="InterPro" id="IPR017096">
    <property type="entry name" value="BTB-kelch_protein"/>
</dbReference>
<dbReference type="InterPro" id="IPR011333">
    <property type="entry name" value="SKP1/BTB/POZ_sf"/>
</dbReference>
<dbReference type="InterPro" id="IPR000210">
    <property type="entry name" value="BTB/POZ_dom"/>
</dbReference>
<dbReference type="AlphaFoldDB" id="A0A7D9DV29"/>
<dbReference type="Gene3D" id="3.30.710.10">
    <property type="entry name" value="Potassium Channel Kv1.1, Chain A"/>
    <property type="match status" value="1"/>
</dbReference>
<proteinExistence type="predicted"/>
<gene>
    <name evidence="2" type="ORF">PACLA_8A000512</name>
</gene>